<dbReference type="RefSeq" id="YP_003406890.1">
    <property type="nucleotide sequence ID" value="NC_013756.1"/>
</dbReference>
<gene>
    <name evidence="1" type="ORF">MAR_ORF147</name>
</gene>
<evidence type="ECO:0000313" key="1">
    <source>
        <dbReference type="EMBL" id="ADB03928.1"/>
    </source>
</evidence>
<organismHost>
    <name type="scientific">Acanthamoeba</name>
    <dbReference type="NCBI Taxonomy" id="5754"/>
</organismHost>
<dbReference type="KEGG" id="vg:8746384"/>
<dbReference type="GeneID" id="8746384"/>
<dbReference type="OrthoDB" id="33286at10239"/>
<reference evidence="1 2" key="1">
    <citation type="journal article" date="2009" name="Proc. Natl. Acad. Sci. U.S.A.">
        <title>Giant Marseillevirus highlights the role of amoebae as a melting pot in emergence of chimeric microorganisms.</title>
        <authorList>
            <person name="Boyer M."/>
            <person name="Yutin N."/>
            <person name="Pagnier I."/>
            <person name="Barrassi L."/>
            <person name="Fournous G."/>
            <person name="Espinosa L."/>
            <person name="Robert C."/>
            <person name="Azza S."/>
            <person name="Sun S."/>
            <person name="Rossmann M.G."/>
            <person name="Suzan-Monti M."/>
            <person name="La Scola B."/>
            <person name="Koonin E.V."/>
            <person name="Raoult D."/>
        </authorList>
    </citation>
    <scope>NUCLEOTIDE SEQUENCE [LARGE SCALE GENOMIC DNA]</scope>
    <source>
        <strain evidence="1 2">T19</strain>
    </source>
</reference>
<protein>
    <submittedName>
        <fullName evidence="1">Uncharacterized protein</fullName>
    </submittedName>
</protein>
<dbReference type="Proteomes" id="UP000029780">
    <property type="component" value="Segment"/>
</dbReference>
<dbReference type="EMBL" id="GU071086">
    <property type="protein sequence ID" value="ADB03928.1"/>
    <property type="molecule type" value="Genomic_DNA"/>
</dbReference>
<accession>D2XAF1</accession>
<evidence type="ECO:0000313" key="2">
    <source>
        <dbReference type="Proteomes" id="UP000029780"/>
    </source>
</evidence>
<keyword evidence="2" id="KW-1185">Reference proteome</keyword>
<organism evidence="1 2">
    <name type="scientific">Marseillevirus marseillevirus</name>
    <name type="common">GBM</name>
    <dbReference type="NCBI Taxonomy" id="694581"/>
    <lineage>
        <taxon>Viruses</taxon>
        <taxon>Varidnaviria</taxon>
        <taxon>Bamfordvirae</taxon>
        <taxon>Nucleocytoviricota</taxon>
        <taxon>Megaviricetes</taxon>
        <taxon>Pimascovirales</taxon>
        <taxon>Pimascovirales incertae sedis</taxon>
        <taxon>Marseilleviridae</taxon>
        <taxon>Marseillevirus</taxon>
        <taxon>Marseillevirus massiliense</taxon>
    </lineage>
</organism>
<name>D2XAF1_GBMV</name>
<sequence length="157" mass="18183">MQVLDAKKPLEEQRYALCRYNETLYDDENRDKNISAHFKKTLGYVPSWYYANDMGRHEFEIYDDEVIVDELSGTNAIWWESGDSSYITFLPPRPFEEGDLDVKLVCKEGAYTIIDSDGDETHCERDDAIHELSSACERRKAGYPLLSYSVETVESML</sequence>
<proteinExistence type="predicted"/>